<gene>
    <name evidence="6" type="ORF">QFZ26_001704</name>
</gene>
<dbReference type="InterPro" id="IPR036188">
    <property type="entry name" value="FAD/NAD-bd_sf"/>
</dbReference>
<reference evidence="6 7" key="1">
    <citation type="submission" date="2023-07" db="EMBL/GenBank/DDBJ databases">
        <title>Comparative genomics of wheat-associated soil bacteria to identify genetic determinants of phenazine resistance.</title>
        <authorList>
            <person name="Mouncey N."/>
        </authorList>
    </citation>
    <scope>NUCLEOTIDE SEQUENCE [LARGE SCALE GENOMIC DNA]</scope>
    <source>
        <strain evidence="6 7">V3I3</strain>
    </source>
</reference>
<feature type="domain" description="FAD-binding" evidence="5">
    <location>
        <begin position="29"/>
        <end position="371"/>
    </location>
</feature>
<keyword evidence="2" id="KW-0285">Flavoprotein</keyword>
<dbReference type="PANTHER" id="PTHR43004">
    <property type="entry name" value="TRK SYSTEM POTASSIUM UPTAKE PROTEIN"/>
    <property type="match status" value="1"/>
</dbReference>
<sequence length="531" mass="56721">MIRALDSARSQCDSGAVSGAAGTPATISTDVLVVGAGPSGLMLAVCLAKLGVDVVIVDGKEGPTRESRALAVQARSMELYDQLGLVDRVLAERSSATAVVPGAGSRPFGRVELRGLGEGVSPFMEITVFEQSRNERMLVAALGDLGRDVRWGHRLERLEVLGATSGAGASVMATLTGPDGNVTAQARYCVGADGSHSPVRESLGIPFEGVTNEASFYVADASGVTGLVEGAVNIRVTAEHFLLAFPMGPARMRLLGVVRDRDRDADGELREASVRALVRREFGVEYTDSGWFATYRLHHRLAARFRDGPCFLVGDAAHIHSPVGAQGMNTGLQEAHNLACALADVLVGGMPDTRLDRYQAERRPVGETLVATTDRAFGVVTADSALARFIRGRVVPVIGPLAIRLLPRVVGGRRVFGYLSQTRIHYRMSRRESAGRRRDPVVGRRLPWTGANFDVLRSMTWQVHGYGVFEPEVQAIAESLGLEAHAFPPDPHRRLQPGLVYLVRPDGFVAAAASARAVPGGPPAFREQLAG</sequence>
<dbReference type="SUPFAM" id="SSF51905">
    <property type="entry name" value="FAD/NAD(P)-binding domain"/>
    <property type="match status" value="1"/>
</dbReference>
<dbReference type="Gene3D" id="3.50.50.60">
    <property type="entry name" value="FAD/NAD(P)-binding domain"/>
    <property type="match status" value="1"/>
</dbReference>
<accession>A0ABU0R7U4</accession>
<proteinExistence type="predicted"/>
<organism evidence="6 7">
    <name type="scientific">Agromyces ramosus</name>
    <dbReference type="NCBI Taxonomy" id="33879"/>
    <lineage>
        <taxon>Bacteria</taxon>
        <taxon>Bacillati</taxon>
        <taxon>Actinomycetota</taxon>
        <taxon>Actinomycetes</taxon>
        <taxon>Micrococcales</taxon>
        <taxon>Microbacteriaceae</taxon>
        <taxon>Agromyces</taxon>
    </lineage>
</organism>
<dbReference type="EMBL" id="JAUSYY010000001">
    <property type="protein sequence ID" value="MDQ0894149.1"/>
    <property type="molecule type" value="Genomic_DNA"/>
</dbReference>
<evidence type="ECO:0000256" key="4">
    <source>
        <dbReference type="SAM" id="MobiDB-lite"/>
    </source>
</evidence>
<feature type="region of interest" description="Disordered" evidence="4">
    <location>
        <begin position="1"/>
        <end position="21"/>
    </location>
</feature>
<dbReference type="InterPro" id="IPR050641">
    <property type="entry name" value="RIFMO-like"/>
</dbReference>
<dbReference type="Proteomes" id="UP001239083">
    <property type="component" value="Unassembled WGS sequence"/>
</dbReference>
<dbReference type="PANTHER" id="PTHR43004:SF19">
    <property type="entry name" value="BINDING MONOOXYGENASE, PUTATIVE (JCVI)-RELATED"/>
    <property type="match status" value="1"/>
</dbReference>
<comment type="caution">
    <text evidence="6">The sequence shown here is derived from an EMBL/GenBank/DDBJ whole genome shotgun (WGS) entry which is preliminary data.</text>
</comment>
<dbReference type="InterPro" id="IPR002938">
    <property type="entry name" value="FAD-bd"/>
</dbReference>
<evidence type="ECO:0000259" key="5">
    <source>
        <dbReference type="Pfam" id="PF01494"/>
    </source>
</evidence>
<dbReference type="Gene3D" id="3.30.70.2450">
    <property type="match status" value="1"/>
</dbReference>
<evidence type="ECO:0000313" key="6">
    <source>
        <dbReference type="EMBL" id="MDQ0894149.1"/>
    </source>
</evidence>
<name>A0ABU0R7U4_9MICO</name>
<evidence type="ECO:0000256" key="2">
    <source>
        <dbReference type="ARBA" id="ARBA00022630"/>
    </source>
</evidence>
<evidence type="ECO:0000313" key="7">
    <source>
        <dbReference type="Proteomes" id="UP001239083"/>
    </source>
</evidence>
<dbReference type="PRINTS" id="PR00420">
    <property type="entry name" value="RNGMNOXGNASE"/>
</dbReference>
<protein>
    <submittedName>
        <fullName evidence="6">2-polyprenyl-6-methoxyphenol hydroxylase-like FAD-dependent oxidoreductase</fullName>
    </submittedName>
</protein>
<dbReference type="Pfam" id="PF01494">
    <property type="entry name" value="FAD_binding_3"/>
    <property type="match status" value="1"/>
</dbReference>
<evidence type="ECO:0000256" key="3">
    <source>
        <dbReference type="ARBA" id="ARBA00022827"/>
    </source>
</evidence>
<evidence type="ECO:0000256" key="1">
    <source>
        <dbReference type="ARBA" id="ARBA00001974"/>
    </source>
</evidence>
<keyword evidence="3" id="KW-0274">FAD</keyword>
<keyword evidence="7" id="KW-1185">Reference proteome</keyword>
<comment type="cofactor">
    <cofactor evidence="1">
        <name>FAD</name>
        <dbReference type="ChEBI" id="CHEBI:57692"/>
    </cofactor>
</comment>